<dbReference type="Pfam" id="PF13894">
    <property type="entry name" value="zf-C2H2_4"/>
    <property type="match status" value="2"/>
</dbReference>
<evidence type="ECO:0000259" key="10">
    <source>
        <dbReference type="PROSITE" id="PS50157"/>
    </source>
</evidence>
<keyword evidence="12" id="KW-1185">Reference proteome</keyword>
<comment type="caution">
    <text evidence="11">The sequence shown here is derived from an EMBL/GenBank/DDBJ whole genome shotgun (WGS) entry which is preliminary data.</text>
</comment>
<feature type="domain" description="C2H2-type" evidence="10">
    <location>
        <begin position="212"/>
        <end position="239"/>
    </location>
</feature>
<gene>
    <name evidence="11" type="ORF">ODALV1_LOCUS28785</name>
</gene>
<dbReference type="Proteomes" id="UP001642540">
    <property type="component" value="Unassembled WGS sequence"/>
</dbReference>
<name>A0ABP1S2A3_9HEXA</name>
<feature type="domain" description="C2H2-type" evidence="10">
    <location>
        <begin position="12"/>
        <end position="40"/>
    </location>
</feature>
<dbReference type="Pfam" id="PF00096">
    <property type="entry name" value="zf-C2H2"/>
    <property type="match status" value="6"/>
</dbReference>
<keyword evidence="3" id="KW-0677">Repeat</keyword>
<feature type="compositionally biased region" description="Polar residues" evidence="9">
    <location>
        <begin position="319"/>
        <end position="329"/>
    </location>
</feature>
<keyword evidence="5" id="KW-0862">Zinc</keyword>
<dbReference type="InterPro" id="IPR013087">
    <property type="entry name" value="Znf_C2H2_type"/>
</dbReference>
<dbReference type="PANTHER" id="PTHR24390:SF159">
    <property type="entry name" value="GROWTH FACTOR INDEPENDENT 1 TRANSCRIPTIONAL REPRESSOR"/>
    <property type="match status" value="1"/>
</dbReference>
<feature type="domain" description="C2H2-type" evidence="10">
    <location>
        <begin position="254"/>
        <end position="281"/>
    </location>
</feature>
<feature type="domain" description="C2H2-type" evidence="10">
    <location>
        <begin position="67"/>
        <end position="95"/>
    </location>
</feature>
<dbReference type="EMBL" id="CAXLJM020000147">
    <property type="protein sequence ID" value="CAL8141585.1"/>
    <property type="molecule type" value="Genomic_DNA"/>
</dbReference>
<reference evidence="11 12" key="1">
    <citation type="submission" date="2024-08" db="EMBL/GenBank/DDBJ databases">
        <authorList>
            <person name="Cucini C."/>
            <person name="Frati F."/>
        </authorList>
    </citation>
    <scope>NUCLEOTIDE SEQUENCE [LARGE SCALE GENOMIC DNA]</scope>
</reference>
<evidence type="ECO:0000256" key="5">
    <source>
        <dbReference type="ARBA" id="ARBA00022833"/>
    </source>
</evidence>
<protein>
    <recommendedName>
        <fullName evidence="10">C2H2-type domain-containing protein</fullName>
    </recommendedName>
</protein>
<sequence length="398" mass="46286">MKIHINEPVHPFKCSICIKAFTTQENLDEHINITHTTIQTLQCKLCGEVCQGRKGLEYHMRSHNVTLNCNICGEGFTSKTKFESHLKTSHFEENKQQQSGFMCSECGKVYSRITNCSRHMNICNKQKRYQCANCDKAFTRKKDFDNHLKVHGKKRPFVCSKCGNRFKVLEGLRIHMLTHTKKRNFSCDKCTKTFKTRRELSQHRAIHEKRILMCEICGRTFLTPRYLNRHLKGHQKEVSVPPPTTTCKLDPSIFSCEHCGDIFKNKQRLQTHQRIHEGDRKFKCQLCNASFDKKQQFTLHMKRHEERMKQKESEVDKTSPANGRPNGNENVGVEMGESITPQATNVLEPKIPPPLIQCQEVEEDYVHDSATKQNTLPSFREAFPHVAWKFGNNLDKYM</sequence>
<accession>A0ABP1S2A3</accession>
<evidence type="ECO:0000256" key="7">
    <source>
        <dbReference type="ARBA" id="ARBA00023242"/>
    </source>
</evidence>
<evidence type="ECO:0000313" key="11">
    <source>
        <dbReference type="EMBL" id="CAL8141585.1"/>
    </source>
</evidence>
<dbReference type="SUPFAM" id="SSF57667">
    <property type="entry name" value="beta-beta-alpha zinc fingers"/>
    <property type="match status" value="5"/>
</dbReference>
<feature type="region of interest" description="Disordered" evidence="9">
    <location>
        <begin position="306"/>
        <end position="332"/>
    </location>
</feature>
<proteinExistence type="predicted"/>
<evidence type="ECO:0000313" key="12">
    <source>
        <dbReference type="Proteomes" id="UP001642540"/>
    </source>
</evidence>
<keyword evidence="6" id="KW-0238">DNA-binding</keyword>
<feature type="domain" description="C2H2-type" evidence="10">
    <location>
        <begin position="157"/>
        <end position="184"/>
    </location>
</feature>
<dbReference type="PROSITE" id="PS00028">
    <property type="entry name" value="ZINC_FINGER_C2H2_1"/>
    <property type="match status" value="9"/>
</dbReference>
<dbReference type="InterPro" id="IPR036236">
    <property type="entry name" value="Znf_C2H2_sf"/>
</dbReference>
<evidence type="ECO:0000256" key="9">
    <source>
        <dbReference type="SAM" id="MobiDB-lite"/>
    </source>
</evidence>
<evidence type="ECO:0000256" key="3">
    <source>
        <dbReference type="ARBA" id="ARBA00022737"/>
    </source>
</evidence>
<evidence type="ECO:0000256" key="6">
    <source>
        <dbReference type="ARBA" id="ARBA00023125"/>
    </source>
</evidence>
<feature type="domain" description="C2H2-type" evidence="10">
    <location>
        <begin position="129"/>
        <end position="156"/>
    </location>
</feature>
<dbReference type="PROSITE" id="PS50157">
    <property type="entry name" value="ZINC_FINGER_C2H2_2"/>
    <property type="match status" value="9"/>
</dbReference>
<keyword evidence="2" id="KW-0479">Metal-binding</keyword>
<evidence type="ECO:0000256" key="8">
    <source>
        <dbReference type="PROSITE-ProRule" id="PRU00042"/>
    </source>
</evidence>
<evidence type="ECO:0000256" key="4">
    <source>
        <dbReference type="ARBA" id="ARBA00022771"/>
    </source>
</evidence>
<comment type="subcellular location">
    <subcellularLocation>
        <location evidence="1">Nucleus</location>
    </subcellularLocation>
</comment>
<feature type="domain" description="C2H2-type" evidence="10">
    <location>
        <begin position="282"/>
        <end position="309"/>
    </location>
</feature>
<feature type="compositionally biased region" description="Basic and acidic residues" evidence="9">
    <location>
        <begin position="306"/>
        <end position="317"/>
    </location>
</feature>
<keyword evidence="7" id="KW-0539">Nucleus</keyword>
<evidence type="ECO:0000256" key="1">
    <source>
        <dbReference type="ARBA" id="ARBA00004123"/>
    </source>
</evidence>
<organism evidence="11 12">
    <name type="scientific">Orchesella dallaii</name>
    <dbReference type="NCBI Taxonomy" id="48710"/>
    <lineage>
        <taxon>Eukaryota</taxon>
        <taxon>Metazoa</taxon>
        <taxon>Ecdysozoa</taxon>
        <taxon>Arthropoda</taxon>
        <taxon>Hexapoda</taxon>
        <taxon>Collembola</taxon>
        <taxon>Entomobryomorpha</taxon>
        <taxon>Entomobryoidea</taxon>
        <taxon>Orchesellidae</taxon>
        <taxon>Orchesellinae</taxon>
        <taxon>Orchesella</taxon>
    </lineage>
</organism>
<evidence type="ECO:0000256" key="2">
    <source>
        <dbReference type="ARBA" id="ARBA00022723"/>
    </source>
</evidence>
<dbReference type="SMART" id="SM00355">
    <property type="entry name" value="ZnF_C2H2"/>
    <property type="match status" value="10"/>
</dbReference>
<dbReference type="PANTHER" id="PTHR24390">
    <property type="entry name" value="ZINC FINGER PROTEIN"/>
    <property type="match status" value="1"/>
</dbReference>
<feature type="domain" description="C2H2-type" evidence="10">
    <location>
        <begin position="101"/>
        <end position="128"/>
    </location>
</feature>
<dbReference type="Gene3D" id="3.30.160.60">
    <property type="entry name" value="Classic Zinc Finger"/>
    <property type="match status" value="7"/>
</dbReference>
<keyword evidence="4 8" id="KW-0863">Zinc-finger</keyword>
<feature type="domain" description="C2H2-type" evidence="10">
    <location>
        <begin position="185"/>
        <end position="207"/>
    </location>
</feature>